<dbReference type="InterPro" id="IPR014711">
    <property type="entry name" value="TopoI_cat_a-hlx-sub_euk"/>
</dbReference>
<evidence type="ECO:0000313" key="10">
    <source>
        <dbReference type="EMBL" id="QHT34049.1"/>
    </source>
</evidence>
<dbReference type="InterPro" id="IPR011010">
    <property type="entry name" value="DNA_brk_join_enz"/>
</dbReference>
<dbReference type="SUPFAM" id="SSF55869">
    <property type="entry name" value="DNA topoisomerase I domain"/>
    <property type="match status" value="1"/>
</dbReference>
<dbReference type="SUPFAM" id="SSF56349">
    <property type="entry name" value="DNA breaking-rejoining enzymes"/>
    <property type="match status" value="1"/>
</dbReference>
<dbReference type="PRINTS" id="PR00416">
    <property type="entry name" value="EUTPISMRASEI"/>
</dbReference>
<evidence type="ECO:0000256" key="4">
    <source>
        <dbReference type="ARBA" id="ARBA00023029"/>
    </source>
</evidence>
<name>A0A6C0F0I9_9ZZZZ</name>
<keyword evidence="6" id="KW-0413">Isomerase</keyword>
<accession>A0A6C0F0I9</accession>
<keyword evidence="4" id="KW-0799">Topoisomerase</keyword>
<dbReference type="Gene3D" id="1.10.132.120">
    <property type="match status" value="1"/>
</dbReference>
<feature type="region of interest" description="Disordered" evidence="7">
    <location>
        <begin position="1"/>
        <end position="29"/>
    </location>
</feature>
<dbReference type="EMBL" id="MN738983">
    <property type="protein sequence ID" value="QHT34049.1"/>
    <property type="molecule type" value="Genomic_DNA"/>
</dbReference>
<feature type="domain" description="DNA topoisomerase IB N-terminal" evidence="9">
    <location>
        <begin position="75"/>
        <end position="115"/>
    </location>
</feature>
<dbReference type="GO" id="GO:0003917">
    <property type="term" value="F:DNA topoisomerase type I (single strand cut, ATP-independent) activity"/>
    <property type="evidence" value="ECO:0007669"/>
    <property type="project" value="UniProtKB-EC"/>
</dbReference>
<organism evidence="10">
    <name type="scientific">viral metagenome</name>
    <dbReference type="NCBI Taxonomy" id="1070528"/>
    <lineage>
        <taxon>unclassified sequences</taxon>
        <taxon>metagenomes</taxon>
        <taxon>organismal metagenomes</taxon>
    </lineage>
</organism>
<reference evidence="10" key="1">
    <citation type="journal article" date="2020" name="Nature">
        <title>Giant virus diversity and host interactions through global metagenomics.</title>
        <authorList>
            <person name="Schulz F."/>
            <person name="Roux S."/>
            <person name="Paez-Espino D."/>
            <person name="Jungbluth S."/>
            <person name="Walsh D.A."/>
            <person name="Denef V.J."/>
            <person name="McMahon K.D."/>
            <person name="Konstantinidis K.T."/>
            <person name="Eloe-Fadrosh E.A."/>
            <person name="Kyrpides N.C."/>
            <person name="Woyke T."/>
        </authorList>
    </citation>
    <scope>NUCLEOTIDE SEQUENCE</scope>
    <source>
        <strain evidence="10">GVMAG-M-3300009161-52</strain>
    </source>
</reference>
<evidence type="ECO:0000256" key="6">
    <source>
        <dbReference type="ARBA" id="ARBA00023235"/>
    </source>
</evidence>
<dbReference type="InterPro" id="IPR035447">
    <property type="entry name" value="DNA_topo_I_N_sf"/>
</dbReference>
<feature type="compositionally biased region" description="Polar residues" evidence="7">
    <location>
        <begin position="1"/>
        <end position="12"/>
    </location>
</feature>
<dbReference type="InterPro" id="IPR049331">
    <property type="entry name" value="Top1B_N_bact"/>
</dbReference>
<feature type="region of interest" description="Disordered" evidence="7">
    <location>
        <begin position="284"/>
        <end position="304"/>
    </location>
</feature>
<sequence length="429" mass="50058">MDNTTSQKTSHMSNTSNSTNTKGEGDAKFNKKQFWPYQRLYAKGGGTKHISDSKTNSKTKSNTKTKKKMFHLVNNRVATDKTLVKRLESIYIPPAYKDIVVAKSGSNKIQAIGTDDRGRRQYVYNPKYTKKRNDRKYDFILPLGKKIIQIEKDNENALHVLASKPYDDWLLPNDYIPIIIYMLRTYHFRIGNEKYAIENNSYGITTLKKQHIKFDSKNSKIDSSNTSNSHKISIEFVGKKGVINRYTDNDPNPMIIKLLKTLIEHSNPDGFLFKYYNNKNYYNNNDDSHDSHDSHDNHDNHKPSKVFITPEHIHSFFQIKYNSEITPKMFRTWYGNYHMLEHLRDLYNNGTLKIKMTKVEINKIINVCSEHVSSKLNNTPTVSKQSYIDNKIIDLVMKNPYRFASKIPNNSVGQHKFLYKIILKLRHNE</sequence>
<dbReference type="EC" id="5.6.2.1" evidence="3"/>
<dbReference type="Gene3D" id="3.90.15.10">
    <property type="entry name" value="Topoisomerase I, Chain A, domain 3"/>
    <property type="match status" value="1"/>
</dbReference>
<evidence type="ECO:0000256" key="7">
    <source>
        <dbReference type="SAM" id="MobiDB-lite"/>
    </source>
</evidence>
<feature type="domain" description="DNA topoisomerase I catalytic core eukaryotic-type" evidence="8">
    <location>
        <begin position="128"/>
        <end position="386"/>
    </location>
</feature>
<dbReference type="Gene3D" id="3.30.66.10">
    <property type="entry name" value="DNA topoisomerase I domain"/>
    <property type="match status" value="1"/>
</dbReference>
<evidence type="ECO:0000256" key="5">
    <source>
        <dbReference type="ARBA" id="ARBA00023125"/>
    </source>
</evidence>
<feature type="region of interest" description="Disordered" evidence="7">
    <location>
        <begin position="45"/>
        <end position="65"/>
    </location>
</feature>
<dbReference type="AlphaFoldDB" id="A0A6C0F0I9"/>
<evidence type="ECO:0000256" key="2">
    <source>
        <dbReference type="ARBA" id="ARBA00006645"/>
    </source>
</evidence>
<dbReference type="PROSITE" id="PS52038">
    <property type="entry name" value="TOPO_IB_2"/>
    <property type="match status" value="1"/>
</dbReference>
<dbReference type="InterPro" id="IPR013500">
    <property type="entry name" value="TopoI_cat_euk"/>
</dbReference>
<evidence type="ECO:0000259" key="9">
    <source>
        <dbReference type="Pfam" id="PF21338"/>
    </source>
</evidence>
<proteinExistence type="inferred from homology"/>
<dbReference type="InterPro" id="IPR001631">
    <property type="entry name" value="TopoI"/>
</dbReference>
<comment type="similarity">
    <text evidence="2">Belongs to the type IB topoisomerase family.</text>
</comment>
<dbReference type="GO" id="GO:0006265">
    <property type="term" value="P:DNA topological change"/>
    <property type="evidence" value="ECO:0007669"/>
    <property type="project" value="InterPro"/>
</dbReference>
<evidence type="ECO:0000256" key="1">
    <source>
        <dbReference type="ARBA" id="ARBA00000213"/>
    </source>
</evidence>
<protein>
    <recommendedName>
        <fullName evidence="3">DNA topoisomerase</fullName>
        <ecNumber evidence="3">5.6.2.1</ecNumber>
    </recommendedName>
</protein>
<dbReference type="Pfam" id="PF01028">
    <property type="entry name" value="Topoisom_I"/>
    <property type="match status" value="1"/>
</dbReference>
<dbReference type="Pfam" id="PF21338">
    <property type="entry name" value="Top1B_N_bact"/>
    <property type="match status" value="1"/>
</dbReference>
<keyword evidence="5" id="KW-0238">DNA-binding</keyword>
<evidence type="ECO:0000256" key="3">
    <source>
        <dbReference type="ARBA" id="ARBA00012891"/>
    </source>
</evidence>
<feature type="compositionally biased region" description="Basic and acidic residues" evidence="7">
    <location>
        <begin position="286"/>
        <end position="302"/>
    </location>
</feature>
<dbReference type="GO" id="GO:0003677">
    <property type="term" value="F:DNA binding"/>
    <property type="evidence" value="ECO:0007669"/>
    <property type="project" value="UniProtKB-KW"/>
</dbReference>
<comment type="catalytic activity">
    <reaction evidence="1">
        <text>ATP-independent breakage of single-stranded DNA, followed by passage and rejoining.</text>
        <dbReference type="EC" id="5.6.2.1"/>
    </reaction>
</comment>
<evidence type="ECO:0000259" key="8">
    <source>
        <dbReference type="Pfam" id="PF01028"/>
    </source>
</evidence>